<dbReference type="EMBL" id="CP040098">
    <property type="protein sequence ID" value="QCQ22294.1"/>
    <property type="molecule type" value="Genomic_DNA"/>
</dbReference>
<keyword evidence="4" id="KW-1185">Reference proteome</keyword>
<dbReference type="InterPro" id="IPR013161">
    <property type="entry name" value="BssC"/>
</dbReference>
<dbReference type="Proteomes" id="UP000298602">
    <property type="component" value="Chromosome"/>
</dbReference>
<dbReference type="KEGG" id="dax:FDQ92_13225"/>
<evidence type="ECO:0000313" key="2">
    <source>
        <dbReference type="EMBL" id="QCQ23047.1"/>
    </source>
</evidence>
<dbReference type="AlphaFoldDB" id="A0A4V1ERW4"/>
<dbReference type="EMBL" id="CP040098">
    <property type="protein sequence ID" value="QCQ23051.1"/>
    <property type="molecule type" value="Genomic_DNA"/>
</dbReference>
<dbReference type="InterPro" id="IPR038640">
    <property type="entry name" value="BssC_sf"/>
</dbReference>
<reference evidence="3 4" key="2">
    <citation type="submission" date="2019-05" db="EMBL/GenBank/DDBJ databases">
        <authorList>
            <person name="Suflita J.M."/>
            <person name="Marks C.R."/>
        </authorList>
    </citation>
    <scope>NUCLEOTIDE SEQUENCE [LARGE SCALE GENOMIC DNA]</scope>
    <source>
        <strain evidence="3 4">ALDC</strain>
    </source>
</reference>
<dbReference type="Gene3D" id="6.20.90.20">
    <property type="entry name" value="Benzylsuccinate synthase gamma subunit"/>
    <property type="match status" value="1"/>
</dbReference>
<organism evidence="3 4">
    <name type="scientific">Desulfoglaeba alkanexedens ALDC</name>
    <dbReference type="NCBI Taxonomy" id="980445"/>
    <lineage>
        <taxon>Bacteria</taxon>
        <taxon>Pseudomonadati</taxon>
        <taxon>Thermodesulfobacteriota</taxon>
        <taxon>Syntrophobacteria</taxon>
        <taxon>Syntrophobacterales</taxon>
        <taxon>Syntrophobacteraceae</taxon>
        <taxon>Desulfoglaeba</taxon>
    </lineage>
</organism>
<evidence type="ECO:0000313" key="4">
    <source>
        <dbReference type="Proteomes" id="UP000298602"/>
    </source>
</evidence>
<proteinExistence type="predicted"/>
<dbReference type="EMBL" id="CP040098">
    <property type="protein sequence ID" value="QCQ23047.1"/>
    <property type="molecule type" value="Genomic_DNA"/>
</dbReference>
<evidence type="ECO:0000313" key="3">
    <source>
        <dbReference type="EMBL" id="QCQ23051.1"/>
    </source>
</evidence>
<dbReference type="RefSeq" id="WP_137424347.1">
    <property type="nucleotide sequence ID" value="NZ_CP040098.1"/>
</dbReference>
<gene>
    <name evidence="1" type="ORF">FDQ92_09055</name>
    <name evidence="2" type="ORF">FDQ92_13225</name>
    <name evidence="3" type="ORF">FDQ92_13245</name>
</gene>
<sequence>MPTCKECKNYFPQEDDESMGDCVQRVVDPRQAYYRAKPVAADQDASKCSQFAKR</sequence>
<name>A0A4V1ERW4_9BACT</name>
<dbReference type="Pfam" id="PF08201">
    <property type="entry name" value="BssC_TutF"/>
    <property type="match status" value="1"/>
</dbReference>
<reference evidence="3 4" key="1">
    <citation type="submission" date="2019-05" db="EMBL/GenBank/DDBJ databases">
        <title>The Complete Genome Sequence of the n-alkane-degrading Desulfoglaeba alkanexedens ALDC reveals multiple alkylsuccinate synthase gene clusters.</title>
        <authorList>
            <person name="Callaghan A.V."/>
            <person name="Davidova I.A."/>
            <person name="Duncan K.E."/>
            <person name="Morris B."/>
            <person name="McInerney M.J."/>
        </authorList>
    </citation>
    <scope>NUCLEOTIDE SEQUENCE [LARGE SCALE GENOMIC DNA]</scope>
    <source>
        <strain evidence="3 4">ALDC</strain>
    </source>
</reference>
<accession>A0A4V1ERW4</accession>
<evidence type="ECO:0000313" key="1">
    <source>
        <dbReference type="EMBL" id="QCQ22294.1"/>
    </source>
</evidence>
<dbReference type="OrthoDB" id="5405792at2"/>
<dbReference type="KEGG" id="dax:FDQ92_09055"/>
<dbReference type="KEGG" id="dax:FDQ92_13245"/>
<protein>
    <submittedName>
        <fullName evidence="3">Benzylsuccinate synthase</fullName>
    </submittedName>
</protein>